<dbReference type="Gene3D" id="3.90.1150.180">
    <property type="match status" value="1"/>
</dbReference>
<evidence type="ECO:0000256" key="2">
    <source>
        <dbReference type="ARBA" id="ARBA00022490"/>
    </source>
</evidence>
<comment type="subcellular location">
    <subcellularLocation>
        <location evidence="8">Cytoplasm</location>
    </subcellularLocation>
</comment>
<dbReference type="UniPathway" id="UPA00906">
    <property type="reaction ID" value="UER00896"/>
</dbReference>
<evidence type="ECO:0000256" key="1">
    <source>
        <dbReference type="ARBA" id="ARBA00001933"/>
    </source>
</evidence>
<comment type="pathway">
    <text evidence="8">Aminoacyl-tRNA biosynthesis; selenocysteinyl-tRNA(Sec) biosynthesis; selenocysteinyl-tRNA(Sec) from L-seryl-tRNA(Sec) (bacterial route): step 1/1.</text>
</comment>
<evidence type="ECO:0000256" key="6">
    <source>
        <dbReference type="ARBA" id="ARBA00023266"/>
    </source>
</evidence>
<dbReference type="Gene3D" id="3.40.640.10">
    <property type="entry name" value="Type I PLP-dependent aspartate aminotransferase-like (Major domain)"/>
    <property type="match status" value="1"/>
</dbReference>
<dbReference type="Proteomes" id="UP000238823">
    <property type="component" value="Unassembled WGS sequence"/>
</dbReference>
<evidence type="ECO:0000256" key="8">
    <source>
        <dbReference type="HAMAP-Rule" id="MF_00423"/>
    </source>
</evidence>
<evidence type="ECO:0000256" key="3">
    <source>
        <dbReference type="ARBA" id="ARBA00022679"/>
    </source>
</evidence>
<evidence type="ECO:0000313" key="11">
    <source>
        <dbReference type="Proteomes" id="UP000238823"/>
    </source>
</evidence>
<protein>
    <recommendedName>
        <fullName evidence="8">L-seryl-tRNA(Sec) selenium transferase</fullName>
        <ecNumber evidence="8">2.9.1.1</ecNumber>
    </recommendedName>
    <alternativeName>
        <fullName evidence="8">Selenocysteine synthase</fullName>
        <shortName evidence="8">Sec synthase</shortName>
    </alternativeName>
    <alternativeName>
        <fullName evidence="8">Selenocysteinyl-tRNA(Sec) synthase</fullName>
    </alternativeName>
</protein>
<dbReference type="HAMAP" id="MF_00423">
    <property type="entry name" value="SelA"/>
    <property type="match status" value="1"/>
</dbReference>
<evidence type="ECO:0000256" key="4">
    <source>
        <dbReference type="ARBA" id="ARBA00022898"/>
    </source>
</evidence>
<evidence type="ECO:0000256" key="9">
    <source>
        <dbReference type="PIRSR" id="PIRSR618319-50"/>
    </source>
</evidence>
<dbReference type="NCBIfam" id="TIGR00474">
    <property type="entry name" value="selA"/>
    <property type="match status" value="1"/>
</dbReference>
<dbReference type="EC" id="2.9.1.1" evidence="8"/>
<dbReference type="InterPro" id="IPR004534">
    <property type="entry name" value="SelA_trans"/>
</dbReference>
<dbReference type="OrthoDB" id="9787096at2"/>
<dbReference type="SUPFAM" id="SSF53383">
    <property type="entry name" value="PLP-dependent transferases"/>
    <property type="match status" value="1"/>
</dbReference>
<dbReference type="GO" id="GO:0004125">
    <property type="term" value="F:L-seryl-tRNA(Sec) selenium transferase activity"/>
    <property type="evidence" value="ECO:0007669"/>
    <property type="project" value="UniProtKB-UniRule"/>
</dbReference>
<accession>A0A2S9YPS4</accession>
<comment type="cofactor">
    <cofactor evidence="1 8 9">
        <name>pyridoxal 5'-phosphate</name>
        <dbReference type="ChEBI" id="CHEBI:597326"/>
    </cofactor>
</comment>
<dbReference type="PANTHER" id="PTHR32328">
    <property type="entry name" value="L-SERYL-TRNA(SEC) SELENIUM TRANSFERASE"/>
    <property type="match status" value="1"/>
</dbReference>
<keyword evidence="5 8" id="KW-0648">Protein biosynthesis</keyword>
<comment type="similarity">
    <text evidence="7 8">Belongs to the SelA family.</text>
</comment>
<dbReference type="InterPro" id="IPR018319">
    <property type="entry name" value="SelA-like"/>
</dbReference>
<dbReference type="RefSeq" id="WP_106090220.1">
    <property type="nucleotide sequence ID" value="NZ_PVNL01000059.1"/>
</dbReference>
<dbReference type="GO" id="GO:0001717">
    <property type="term" value="P:conversion of seryl-tRNAsec to selenocys-tRNAsec"/>
    <property type="evidence" value="ECO:0007669"/>
    <property type="project" value="UniProtKB-UniRule"/>
</dbReference>
<comment type="catalytic activity">
    <reaction evidence="8">
        <text>L-seryl-tRNA(Sec) + selenophosphate + H(+) = L-selenocysteinyl-tRNA(Sec) + phosphate</text>
        <dbReference type="Rhea" id="RHEA:22728"/>
        <dbReference type="Rhea" id="RHEA-COMP:9742"/>
        <dbReference type="Rhea" id="RHEA-COMP:9743"/>
        <dbReference type="ChEBI" id="CHEBI:15378"/>
        <dbReference type="ChEBI" id="CHEBI:16144"/>
        <dbReference type="ChEBI" id="CHEBI:43474"/>
        <dbReference type="ChEBI" id="CHEBI:78533"/>
        <dbReference type="ChEBI" id="CHEBI:78573"/>
        <dbReference type="EC" id="2.9.1.1"/>
    </reaction>
</comment>
<keyword evidence="4 8" id="KW-0663">Pyridoxal phosphate</keyword>
<gene>
    <name evidence="8 10" type="primary">selA</name>
    <name evidence="10" type="ORF">ENSA7_32170</name>
</gene>
<evidence type="ECO:0000256" key="7">
    <source>
        <dbReference type="ARBA" id="ARBA00044507"/>
    </source>
</evidence>
<keyword evidence="3 8" id="KW-0808">Transferase</keyword>
<dbReference type="InterPro" id="IPR015424">
    <property type="entry name" value="PyrdxlP-dep_Trfase"/>
</dbReference>
<evidence type="ECO:0000256" key="5">
    <source>
        <dbReference type="ARBA" id="ARBA00022917"/>
    </source>
</evidence>
<name>A0A2S9YPS4_9BACT</name>
<keyword evidence="6 8" id="KW-0711">Selenium</keyword>
<sequence length="457" mass="47742">MTQDLRALHLRKLPGVDRVLEHPRLTELGLRHALVRRVVVDAIAAERARVVAALDAARDPSPPVAELDALAAVARAQLDRWLQVHPRPVLNGTGVLLHTNLGRAPLSAAARVAVNDAAGTCDLELDLDDGKRGSRLAVLSPLLAALFEAEDALVVNNGAAALLLACTALAGGGPTGGVVLSRGQHVEIGDSFRVAEMAAAGGVPVISIGSTNRTHVRDYVAALRGRPAAALLWAHQSNFVQAGFVHEPQLAELAEVAGSHGVALIADLGSGSLGQPPGEPTVSDYLMQGATIVSFSGDKLLGGPQAGILAGSADAIARCRRHPLARALRCGKLALAALHATAIAHASASSPRLPLHDMLAIDQAQLRTRGVRLCQALGWPLDRVQDTEATIGGGSLPGQLIPSVALVAPGKAHQVAARLRRGDPPLVGRAREDQLWIDLRTLTEIHDDLLLKCLRPL</sequence>
<keyword evidence="2 8" id="KW-0963">Cytoplasm</keyword>
<comment type="function">
    <text evidence="8">Converts seryl-tRNA(Sec) to selenocysteinyl-tRNA(Sec) required for selenoprotein biosynthesis.</text>
</comment>
<evidence type="ECO:0000313" key="10">
    <source>
        <dbReference type="EMBL" id="PRQ07078.1"/>
    </source>
</evidence>
<dbReference type="Pfam" id="PF03841">
    <property type="entry name" value="SelA"/>
    <property type="match status" value="1"/>
</dbReference>
<organism evidence="10 11">
    <name type="scientific">Enhygromyxa salina</name>
    <dbReference type="NCBI Taxonomy" id="215803"/>
    <lineage>
        <taxon>Bacteria</taxon>
        <taxon>Pseudomonadati</taxon>
        <taxon>Myxococcota</taxon>
        <taxon>Polyangia</taxon>
        <taxon>Nannocystales</taxon>
        <taxon>Nannocystaceae</taxon>
        <taxon>Enhygromyxa</taxon>
    </lineage>
</organism>
<proteinExistence type="inferred from homology"/>
<dbReference type="GO" id="GO:0001514">
    <property type="term" value="P:selenocysteine incorporation"/>
    <property type="evidence" value="ECO:0007669"/>
    <property type="project" value="UniProtKB-UniRule"/>
</dbReference>
<feature type="modified residue" description="N6-(pyridoxal phosphate)lysine" evidence="8 9">
    <location>
        <position position="299"/>
    </location>
</feature>
<dbReference type="InterPro" id="IPR015421">
    <property type="entry name" value="PyrdxlP-dep_Trfase_major"/>
</dbReference>
<dbReference type="PANTHER" id="PTHR32328:SF0">
    <property type="entry name" value="L-SERYL-TRNA(SEC) SELENIUM TRANSFERASE"/>
    <property type="match status" value="1"/>
</dbReference>
<dbReference type="AlphaFoldDB" id="A0A2S9YPS4"/>
<comment type="caution">
    <text evidence="10">The sequence shown here is derived from an EMBL/GenBank/DDBJ whole genome shotgun (WGS) entry which is preliminary data.</text>
</comment>
<dbReference type="GO" id="GO:0005737">
    <property type="term" value="C:cytoplasm"/>
    <property type="evidence" value="ECO:0007669"/>
    <property type="project" value="UniProtKB-SubCell"/>
</dbReference>
<dbReference type="EMBL" id="PVNL01000059">
    <property type="protein sequence ID" value="PRQ07078.1"/>
    <property type="molecule type" value="Genomic_DNA"/>
</dbReference>
<reference evidence="10 11" key="1">
    <citation type="submission" date="2018-03" db="EMBL/GenBank/DDBJ databases">
        <title>Draft Genome Sequences of the Obligatory Marine Myxobacteria Enhygromyxa salina SWB007.</title>
        <authorList>
            <person name="Poehlein A."/>
            <person name="Moghaddam J.A."/>
            <person name="Harms H."/>
            <person name="Alanjari M."/>
            <person name="Koenig G.M."/>
            <person name="Daniel R."/>
            <person name="Schaeberle T.F."/>
        </authorList>
    </citation>
    <scope>NUCLEOTIDE SEQUENCE [LARGE SCALE GENOMIC DNA]</scope>
    <source>
        <strain evidence="10 11">SWB007</strain>
    </source>
</reference>